<dbReference type="EMBL" id="GG662498">
    <property type="protein sequence ID" value="EAS07439.1"/>
    <property type="molecule type" value="Genomic_DNA"/>
</dbReference>
<dbReference type="GO" id="GO:0005524">
    <property type="term" value="F:ATP binding"/>
    <property type="evidence" value="ECO:0007669"/>
    <property type="project" value="UniProtKB-KW"/>
</dbReference>
<dbReference type="SUPFAM" id="SSF56112">
    <property type="entry name" value="Protein kinase-like (PK-like)"/>
    <property type="match status" value="1"/>
</dbReference>
<dbReference type="InParanoid" id="Q24HZ9"/>
<evidence type="ECO:0000256" key="2">
    <source>
        <dbReference type="ARBA" id="ARBA00022741"/>
    </source>
</evidence>
<dbReference type="Gene3D" id="1.10.510.10">
    <property type="entry name" value="Transferase(Phosphotransferase) domain 1"/>
    <property type="match status" value="1"/>
</dbReference>
<sequence>MTQVSMEVVKSTRTQTKKKSFKKIDKYQIDMSRLIGESYTSKVYLAYLISNPTQVYACKIIDKKDVISFDNLKRLVQKWKKFNHLNIIQVFDCYMTDHNIYLITEFCQQGYLFCAQQQMNWNYQQIISISNQIIQGSLFLSQQQIIDQVLTPENILFQNGTPKIDISFQLNSMELLQKSYVPQRYKFSSPQIYEEDEYSNKSNVWSIGIILYYQFQGRDPFEEQFINLIQRLQAIHKTKTIQFSQNKPVSDEIKNLINSMLQYQESERATMEDIQNKFTDIANLHNQNEKSS</sequence>
<dbReference type="InterPro" id="IPR000719">
    <property type="entry name" value="Prot_kinase_dom"/>
</dbReference>
<dbReference type="KEGG" id="tet:TTHERM_00571750"/>
<dbReference type="InterPro" id="IPR045269">
    <property type="entry name" value="Atg1-like"/>
</dbReference>
<dbReference type="PANTHER" id="PTHR24348:SF22">
    <property type="entry name" value="NON-SPECIFIC SERINE_THREONINE PROTEIN KINASE"/>
    <property type="match status" value="1"/>
</dbReference>
<dbReference type="RefSeq" id="XP_001027681.1">
    <property type="nucleotide sequence ID" value="XM_001027681.1"/>
</dbReference>
<dbReference type="PANTHER" id="PTHR24348">
    <property type="entry name" value="SERINE/THREONINE-PROTEIN KINASE UNC-51-RELATED"/>
    <property type="match status" value="1"/>
</dbReference>
<dbReference type="GO" id="GO:0004674">
    <property type="term" value="F:protein serine/threonine kinase activity"/>
    <property type="evidence" value="ECO:0007669"/>
    <property type="project" value="InterPro"/>
</dbReference>
<proteinExistence type="predicted"/>
<gene>
    <name evidence="6" type="ORF">TTHERM_00571750</name>
</gene>
<dbReference type="GO" id="GO:0016020">
    <property type="term" value="C:membrane"/>
    <property type="evidence" value="ECO:0007669"/>
    <property type="project" value="TreeGrafter"/>
</dbReference>
<dbReference type="OrthoDB" id="1405469at2759"/>
<evidence type="ECO:0000256" key="1">
    <source>
        <dbReference type="ARBA" id="ARBA00022679"/>
    </source>
</evidence>
<dbReference type="GO" id="GO:0000045">
    <property type="term" value="P:autophagosome assembly"/>
    <property type="evidence" value="ECO:0007669"/>
    <property type="project" value="TreeGrafter"/>
</dbReference>
<dbReference type="Pfam" id="PF00069">
    <property type="entry name" value="Pkinase"/>
    <property type="match status" value="1"/>
</dbReference>
<name>Q24HZ9_TETTS</name>
<evidence type="ECO:0000256" key="4">
    <source>
        <dbReference type="ARBA" id="ARBA00022840"/>
    </source>
</evidence>
<dbReference type="Proteomes" id="UP000009168">
    <property type="component" value="Unassembled WGS sequence"/>
</dbReference>
<dbReference type="PROSITE" id="PS50011">
    <property type="entry name" value="PROTEIN_KINASE_DOM"/>
    <property type="match status" value="1"/>
</dbReference>
<dbReference type="GO" id="GO:0000407">
    <property type="term" value="C:phagophore assembly site"/>
    <property type="evidence" value="ECO:0007669"/>
    <property type="project" value="TreeGrafter"/>
</dbReference>
<organism evidence="6 7">
    <name type="scientific">Tetrahymena thermophila (strain SB210)</name>
    <dbReference type="NCBI Taxonomy" id="312017"/>
    <lineage>
        <taxon>Eukaryota</taxon>
        <taxon>Sar</taxon>
        <taxon>Alveolata</taxon>
        <taxon>Ciliophora</taxon>
        <taxon>Intramacronucleata</taxon>
        <taxon>Oligohymenophorea</taxon>
        <taxon>Hymenostomatida</taxon>
        <taxon>Tetrahymenina</taxon>
        <taxon>Tetrahymenidae</taxon>
        <taxon>Tetrahymena</taxon>
    </lineage>
</organism>
<evidence type="ECO:0000313" key="7">
    <source>
        <dbReference type="Proteomes" id="UP000009168"/>
    </source>
</evidence>
<dbReference type="AlphaFoldDB" id="Q24HZ9"/>
<keyword evidence="7" id="KW-1185">Reference proteome</keyword>
<reference evidence="7" key="1">
    <citation type="journal article" date="2006" name="PLoS Biol.">
        <title>Macronuclear genome sequence of the ciliate Tetrahymena thermophila, a model eukaryote.</title>
        <authorList>
            <person name="Eisen J.A."/>
            <person name="Coyne R.S."/>
            <person name="Wu M."/>
            <person name="Wu D."/>
            <person name="Thiagarajan M."/>
            <person name="Wortman J.R."/>
            <person name="Badger J.H."/>
            <person name="Ren Q."/>
            <person name="Amedeo P."/>
            <person name="Jones K.M."/>
            <person name="Tallon L.J."/>
            <person name="Delcher A.L."/>
            <person name="Salzberg S.L."/>
            <person name="Silva J.C."/>
            <person name="Haas B.J."/>
            <person name="Majoros W.H."/>
            <person name="Farzad M."/>
            <person name="Carlton J.M."/>
            <person name="Smith R.K. Jr."/>
            <person name="Garg J."/>
            <person name="Pearlman R.E."/>
            <person name="Karrer K.M."/>
            <person name="Sun L."/>
            <person name="Manning G."/>
            <person name="Elde N.C."/>
            <person name="Turkewitz A.P."/>
            <person name="Asai D.J."/>
            <person name="Wilkes D.E."/>
            <person name="Wang Y."/>
            <person name="Cai H."/>
            <person name="Collins K."/>
            <person name="Stewart B.A."/>
            <person name="Lee S.R."/>
            <person name="Wilamowska K."/>
            <person name="Weinberg Z."/>
            <person name="Ruzzo W.L."/>
            <person name="Wloga D."/>
            <person name="Gaertig J."/>
            <person name="Frankel J."/>
            <person name="Tsao C.-C."/>
            <person name="Gorovsky M.A."/>
            <person name="Keeling P.J."/>
            <person name="Waller R.F."/>
            <person name="Patron N.J."/>
            <person name="Cherry J.M."/>
            <person name="Stover N.A."/>
            <person name="Krieger C.J."/>
            <person name="del Toro C."/>
            <person name="Ryder H.F."/>
            <person name="Williamson S.C."/>
            <person name="Barbeau R.A."/>
            <person name="Hamilton E.P."/>
            <person name="Orias E."/>
        </authorList>
    </citation>
    <scope>NUCLEOTIDE SEQUENCE [LARGE SCALE GENOMIC DNA]</scope>
    <source>
        <strain evidence="7">SB210</strain>
    </source>
</reference>
<dbReference type="InterPro" id="IPR011009">
    <property type="entry name" value="Kinase-like_dom_sf"/>
</dbReference>
<dbReference type="OMA" id="QHENIWR"/>
<keyword evidence="4" id="KW-0067">ATP-binding</keyword>
<feature type="domain" description="Protein kinase" evidence="5">
    <location>
        <begin position="29"/>
        <end position="279"/>
    </location>
</feature>
<dbReference type="GO" id="GO:0005829">
    <property type="term" value="C:cytosol"/>
    <property type="evidence" value="ECO:0007669"/>
    <property type="project" value="TreeGrafter"/>
</dbReference>
<accession>Q24HZ9</accession>
<evidence type="ECO:0000259" key="5">
    <source>
        <dbReference type="PROSITE" id="PS50011"/>
    </source>
</evidence>
<evidence type="ECO:0000313" key="6">
    <source>
        <dbReference type="EMBL" id="EAS07439.1"/>
    </source>
</evidence>
<dbReference type="GO" id="GO:0010506">
    <property type="term" value="P:regulation of autophagy"/>
    <property type="evidence" value="ECO:0007669"/>
    <property type="project" value="InterPro"/>
</dbReference>
<dbReference type="HOGENOM" id="CLU_1015302_0_0_1"/>
<keyword evidence="3 6" id="KW-0418">Kinase</keyword>
<protein>
    <submittedName>
        <fullName evidence="6">Protein kinase</fullName>
    </submittedName>
</protein>
<evidence type="ECO:0000256" key="3">
    <source>
        <dbReference type="ARBA" id="ARBA00022777"/>
    </source>
</evidence>
<dbReference type="Gene3D" id="3.30.200.20">
    <property type="entry name" value="Phosphorylase Kinase, domain 1"/>
    <property type="match status" value="1"/>
</dbReference>
<dbReference type="GeneID" id="7823904"/>
<keyword evidence="2" id="KW-0547">Nucleotide-binding</keyword>
<dbReference type="GO" id="GO:0005776">
    <property type="term" value="C:autophagosome"/>
    <property type="evidence" value="ECO:0007669"/>
    <property type="project" value="TreeGrafter"/>
</dbReference>
<dbReference type="eggNOG" id="KOG0032">
    <property type="taxonomic scope" value="Eukaryota"/>
</dbReference>
<keyword evidence="1" id="KW-0808">Transferase</keyword>